<organism evidence="2">
    <name type="scientific">Spirodela intermedia</name>
    <name type="common">Intermediate duckweed</name>
    <dbReference type="NCBI Taxonomy" id="51605"/>
    <lineage>
        <taxon>Eukaryota</taxon>
        <taxon>Viridiplantae</taxon>
        <taxon>Streptophyta</taxon>
        <taxon>Embryophyta</taxon>
        <taxon>Tracheophyta</taxon>
        <taxon>Spermatophyta</taxon>
        <taxon>Magnoliopsida</taxon>
        <taxon>Liliopsida</taxon>
        <taxon>Araceae</taxon>
        <taxon>Lemnoideae</taxon>
        <taxon>Spirodela</taxon>
    </lineage>
</organism>
<sequence length="124" mass="14015">MAEDRKTGERRDQDQLAEALADLFNNVSAMVHGDLQGMSNSLELLEKMNLRVAEEYQGFGNIAAGLRLFVEQLNRKNISFEAHVQQIELIDKQVTEFEAAVSMLARYVSLLESKVRSSYHNSPV</sequence>
<reference evidence="2 3" key="1">
    <citation type="submission" date="2019-12" db="EMBL/GenBank/DDBJ databases">
        <authorList>
            <person name="Scholz U."/>
            <person name="Mascher M."/>
            <person name="Fiebig A."/>
        </authorList>
    </citation>
    <scope>NUCLEOTIDE SEQUENCE</scope>
</reference>
<evidence type="ECO:0000313" key="2">
    <source>
        <dbReference type="EMBL" id="CAA2621822.1"/>
    </source>
</evidence>
<comment type="similarity">
    <text evidence="1">Belongs to the BLOC1S2 family.</text>
</comment>
<keyword evidence="3" id="KW-1185">Reference proteome</keyword>
<dbReference type="AlphaFoldDB" id="A0A7I8IU66"/>
<gene>
    <name evidence="2" type="ORF">SI7747_06007900</name>
</gene>
<dbReference type="PANTHER" id="PTHR47882:SF1">
    <property type="entry name" value="BIOGENESIS OF LYSOSOME-RELATED ORGANELLES COMPLEX 1 SUBUNIT 2"/>
    <property type="match status" value="1"/>
</dbReference>
<protein>
    <submittedName>
        <fullName evidence="2">Uncharacterized protein</fullName>
    </submittedName>
</protein>
<evidence type="ECO:0000256" key="1">
    <source>
        <dbReference type="ARBA" id="ARBA00008468"/>
    </source>
</evidence>
<dbReference type="Proteomes" id="UP001189122">
    <property type="component" value="Unassembled WGS sequence"/>
</dbReference>
<dbReference type="Pfam" id="PF10046">
    <property type="entry name" value="BLOC1_2"/>
    <property type="match status" value="1"/>
</dbReference>
<dbReference type="PANTHER" id="PTHR47882">
    <property type="entry name" value="BIOGENESIS OF LYSOSOME-RELATED ORGANELLES COMPLEX 1 SUBUNIT 2"/>
    <property type="match status" value="1"/>
</dbReference>
<dbReference type="InterPro" id="IPR019269">
    <property type="entry name" value="BLOC1_su2"/>
</dbReference>
<proteinExistence type="inferred from homology"/>
<dbReference type="EMBL" id="CACRZD030000006">
    <property type="protein sequence ID" value="CAA6661505.1"/>
    <property type="molecule type" value="Genomic_DNA"/>
</dbReference>
<evidence type="ECO:0000313" key="3">
    <source>
        <dbReference type="Proteomes" id="UP001189122"/>
    </source>
</evidence>
<name>A0A7I8IU66_SPIIN</name>
<accession>A0A7I8IU66</accession>
<dbReference type="EMBL" id="LR743593">
    <property type="protein sequence ID" value="CAA2621822.1"/>
    <property type="molecule type" value="Genomic_DNA"/>
</dbReference>